<name>X1TSN8_9ZZZZ</name>
<proteinExistence type="predicted"/>
<sequence>GASPTRTWFGGICCVLKACRSKDRTIIIRVKEVTRINIAGARVRRVIRRII</sequence>
<comment type="caution">
    <text evidence="1">The sequence shown here is derived from an EMBL/GenBank/DDBJ whole genome shotgun (WGS) entry which is preliminary data.</text>
</comment>
<reference evidence="1" key="1">
    <citation type="journal article" date="2014" name="Front. Microbiol.">
        <title>High frequency of phylogenetically diverse reductive dehalogenase-homologous genes in deep subseafloor sedimentary metagenomes.</title>
        <authorList>
            <person name="Kawai M."/>
            <person name="Futagami T."/>
            <person name="Toyoda A."/>
            <person name="Takaki Y."/>
            <person name="Nishi S."/>
            <person name="Hori S."/>
            <person name="Arai W."/>
            <person name="Tsubouchi T."/>
            <person name="Morono Y."/>
            <person name="Uchiyama I."/>
            <person name="Ito T."/>
            <person name="Fujiyama A."/>
            <person name="Inagaki F."/>
            <person name="Takami H."/>
        </authorList>
    </citation>
    <scope>NUCLEOTIDE SEQUENCE</scope>
    <source>
        <strain evidence="1">Expedition CK06-06</strain>
    </source>
</reference>
<organism evidence="1">
    <name type="scientific">marine sediment metagenome</name>
    <dbReference type="NCBI Taxonomy" id="412755"/>
    <lineage>
        <taxon>unclassified sequences</taxon>
        <taxon>metagenomes</taxon>
        <taxon>ecological metagenomes</taxon>
    </lineage>
</organism>
<gene>
    <name evidence="1" type="ORF">S12H4_23285</name>
</gene>
<dbReference type="EMBL" id="BARW01012330">
    <property type="protein sequence ID" value="GAI83024.1"/>
    <property type="molecule type" value="Genomic_DNA"/>
</dbReference>
<accession>X1TSN8</accession>
<evidence type="ECO:0000313" key="1">
    <source>
        <dbReference type="EMBL" id="GAI83024.1"/>
    </source>
</evidence>
<protein>
    <submittedName>
        <fullName evidence="1">Uncharacterized protein</fullName>
    </submittedName>
</protein>
<feature type="non-terminal residue" evidence="1">
    <location>
        <position position="1"/>
    </location>
</feature>
<dbReference type="AlphaFoldDB" id="X1TSN8"/>